<comment type="caution">
    <text evidence="2">The sequence shown here is derived from an EMBL/GenBank/DDBJ whole genome shotgun (WGS) entry which is preliminary data.</text>
</comment>
<protein>
    <submittedName>
        <fullName evidence="2">DUF3846 domain-containing protein</fullName>
    </submittedName>
</protein>
<dbReference type="Pfam" id="PF12957">
    <property type="entry name" value="DUF3846"/>
    <property type="match status" value="1"/>
</dbReference>
<dbReference type="InterPro" id="IPR024559">
    <property type="entry name" value="DUF3846"/>
</dbReference>
<gene>
    <name evidence="2" type="ORF">DW905_04805</name>
</gene>
<sequence length="131" mass="15091">MKVLRVRPKHYPEVIDIDCSLESLQKEVEGPIQAVYPWDDEVALICNEEGKLHDDCMEKLNRTLDGPYGIPIDIVVGTFLIVGLTEDDFGELLPEFVEKYEKMFHQPRKFVTYTDSEGKAHLDVDYCTPEE</sequence>
<reference evidence="2 3" key="1">
    <citation type="submission" date="2018-08" db="EMBL/GenBank/DDBJ databases">
        <title>A genome reference for cultivated species of the human gut microbiota.</title>
        <authorList>
            <person name="Zou Y."/>
            <person name="Xue W."/>
            <person name="Luo G."/>
        </authorList>
    </citation>
    <scope>NUCLEOTIDE SEQUENCE [LARGE SCALE GENOMIC DNA]</scope>
    <source>
        <strain evidence="2 3">AM42-11AC</strain>
    </source>
</reference>
<dbReference type="RefSeq" id="WP_117535338.1">
    <property type="nucleotide sequence ID" value="NZ_QVEZ01000002.1"/>
</dbReference>
<evidence type="ECO:0000259" key="1">
    <source>
        <dbReference type="Pfam" id="PF12957"/>
    </source>
</evidence>
<proteinExistence type="predicted"/>
<dbReference type="EMBL" id="QVEZ01000002">
    <property type="protein sequence ID" value="RGC06593.1"/>
    <property type="molecule type" value="Genomic_DNA"/>
</dbReference>
<organism evidence="2 3">
    <name type="scientific">Faecalibacterium prausnitzii</name>
    <dbReference type="NCBI Taxonomy" id="853"/>
    <lineage>
        <taxon>Bacteria</taxon>
        <taxon>Bacillati</taxon>
        <taxon>Bacillota</taxon>
        <taxon>Clostridia</taxon>
        <taxon>Eubacteriales</taxon>
        <taxon>Oscillospiraceae</taxon>
        <taxon>Faecalibacterium</taxon>
    </lineage>
</organism>
<accession>A0A3E2V883</accession>
<dbReference type="Proteomes" id="UP000261079">
    <property type="component" value="Unassembled WGS sequence"/>
</dbReference>
<name>A0A3E2V883_9FIRM</name>
<evidence type="ECO:0000313" key="2">
    <source>
        <dbReference type="EMBL" id="RGC06593.1"/>
    </source>
</evidence>
<dbReference type="AlphaFoldDB" id="A0A3E2V883"/>
<evidence type="ECO:0000313" key="3">
    <source>
        <dbReference type="Proteomes" id="UP000261079"/>
    </source>
</evidence>
<feature type="domain" description="DUF3846" evidence="1">
    <location>
        <begin position="1"/>
        <end position="105"/>
    </location>
</feature>